<dbReference type="STRING" id="1384049.CD29_01740"/>
<keyword evidence="3" id="KW-0645">Protease</keyword>
<dbReference type="EMBL" id="JPVN01000002">
    <property type="protein sequence ID" value="KGR80110.1"/>
    <property type="molecule type" value="Genomic_DNA"/>
</dbReference>
<gene>
    <name evidence="3" type="ORF">CD29_01740</name>
</gene>
<reference evidence="3 4" key="1">
    <citation type="submission" date="2014-02" db="EMBL/GenBank/DDBJ databases">
        <title>Draft genome sequence of Lysinibacillus manganicus DSM 26584T.</title>
        <authorList>
            <person name="Zhang F."/>
            <person name="Wang G."/>
            <person name="Zhang L."/>
        </authorList>
    </citation>
    <scope>NUCLEOTIDE SEQUENCE [LARGE SCALE GENOMIC DNA]</scope>
    <source>
        <strain evidence="3 4">DSM 26584</strain>
    </source>
</reference>
<organism evidence="3 4">
    <name type="scientific">Ureibacillus manganicus DSM 26584</name>
    <dbReference type="NCBI Taxonomy" id="1384049"/>
    <lineage>
        <taxon>Bacteria</taxon>
        <taxon>Bacillati</taxon>
        <taxon>Bacillota</taxon>
        <taxon>Bacilli</taxon>
        <taxon>Bacillales</taxon>
        <taxon>Caryophanaceae</taxon>
        <taxon>Ureibacillus</taxon>
    </lineage>
</organism>
<feature type="transmembrane region" description="Helical" evidence="1">
    <location>
        <begin position="85"/>
        <end position="106"/>
    </location>
</feature>
<dbReference type="OrthoDB" id="2357478at2"/>
<evidence type="ECO:0000256" key="1">
    <source>
        <dbReference type="SAM" id="Phobius"/>
    </source>
</evidence>
<evidence type="ECO:0000313" key="4">
    <source>
        <dbReference type="Proteomes" id="UP000030416"/>
    </source>
</evidence>
<name>A0A0A3I9C4_9BACL</name>
<keyword evidence="4" id="KW-1185">Reference proteome</keyword>
<proteinExistence type="predicted"/>
<dbReference type="GO" id="GO:0006508">
    <property type="term" value="P:proteolysis"/>
    <property type="evidence" value="ECO:0007669"/>
    <property type="project" value="UniProtKB-KW"/>
</dbReference>
<sequence length="240" mass="27718">MEILFWVIILFTLVYEPIVGYYGFQKFERRLAHNSNVRLKYYYNIMLGLWVPTIFIIFIILLTDLTFQNVGLTLRTLDTKTLGPIITYIVLGLATIYFFLMLYYIITYHVSEKFRTKFIQSKNSQMGDLSFASLLPVTLKEKKTWIYVSLTAGITEEIIYRGFLIFAIAYLFPNLSIWIVMLGASILFGLAHTYQGLGNVVRTTIIGYFFSILYIGIGSILPIIVLHFLIDYVAKLGDED</sequence>
<dbReference type="Pfam" id="PF02517">
    <property type="entry name" value="Rce1-like"/>
    <property type="match status" value="1"/>
</dbReference>
<dbReference type="Proteomes" id="UP000030416">
    <property type="component" value="Unassembled WGS sequence"/>
</dbReference>
<accession>A0A0A3I9C4</accession>
<dbReference type="GO" id="GO:0004175">
    <property type="term" value="F:endopeptidase activity"/>
    <property type="evidence" value="ECO:0007669"/>
    <property type="project" value="UniProtKB-ARBA"/>
</dbReference>
<keyword evidence="1" id="KW-1133">Transmembrane helix</keyword>
<evidence type="ECO:0000313" key="3">
    <source>
        <dbReference type="EMBL" id="KGR80110.1"/>
    </source>
</evidence>
<dbReference type="AlphaFoldDB" id="A0A0A3I9C4"/>
<feature type="domain" description="CAAX prenyl protease 2/Lysostaphin resistance protein A-like" evidence="2">
    <location>
        <begin position="145"/>
        <end position="233"/>
    </location>
</feature>
<dbReference type="GO" id="GO:0080120">
    <property type="term" value="P:CAAX-box protein maturation"/>
    <property type="evidence" value="ECO:0007669"/>
    <property type="project" value="UniProtKB-ARBA"/>
</dbReference>
<keyword evidence="3" id="KW-0378">Hydrolase</keyword>
<protein>
    <submittedName>
        <fullName evidence="3">CAAX protease</fullName>
    </submittedName>
</protein>
<feature type="transmembrane region" description="Helical" evidence="1">
    <location>
        <begin position="6"/>
        <end position="24"/>
    </location>
</feature>
<comment type="caution">
    <text evidence="3">The sequence shown here is derived from an EMBL/GenBank/DDBJ whole genome shotgun (WGS) entry which is preliminary data.</text>
</comment>
<dbReference type="RefSeq" id="WP_036182188.1">
    <property type="nucleotide sequence ID" value="NZ_AVDA01000002.1"/>
</dbReference>
<evidence type="ECO:0000259" key="2">
    <source>
        <dbReference type="Pfam" id="PF02517"/>
    </source>
</evidence>
<feature type="transmembrane region" description="Helical" evidence="1">
    <location>
        <begin position="45"/>
        <end position="65"/>
    </location>
</feature>
<keyword evidence="1" id="KW-0812">Transmembrane</keyword>
<feature type="transmembrane region" description="Helical" evidence="1">
    <location>
        <begin position="206"/>
        <end position="230"/>
    </location>
</feature>
<dbReference type="eggNOG" id="COG1266">
    <property type="taxonomic scope" value="Bacteria"/>
</dbReference>
<keyword evidence="1" id="KW-0472">Membrane</keyword>
<dbReference type="InterPro" id="IPR003675">
    <property type="entry name" value="Rce1/LyrA-like_dom"/>
</dbReference>